<accession>A0ABD2WTG0</accession>
<name>A0ABD2WTG0_9HYME</name>
<reference evidence="3 4" key="1">
    <citation type="journal article" date="2024" name="bioRxiv">
        <title>A reference genome for Trichogramma kaykai: A tiny desert-dwelling parasitoid wasp with competing sex-ratio distorters.</title>
        <authorList>
            <person name="Culotta J."/>
            <person name="Lindsey A.R."/>
        </authorList>
    </citation>
    <scope>NUCLEOTIDE SEQUENCE [LARGE SCALE GENOMIC DNA]</scope>
    <source>
        <strain evidence="3 4">KSX58</strain>
    </source>
</reference>
<organism evidence="3 4">
    <name type="scientific">Trichogramma kaykai</name>
    <dbReference type="NCBI Taxonomy" id="54128"/>
    <lineage>
        <taxon>Eukaryota</taxon>
        <taxon>Metazoa</taxon>
        <taxon>Ecdysozoa</taxon>
        <taxon>Arthropoda</taxon>
        <taxon>Hexapoda</taxon>
        <taxon>Insecta</taxon>
        <taxon>Pterygota</taxon>
        <taxon>Neoptera</taxon>
        <taxon>Endopterygota</taxon>
        <taxon>Hymenoptera</taxon>
        <taxon>Apocrita</taxon>
        <taxon>Proctotrupomorpha</taxon>
        <taxon>Chalcidoidea</taxon>
        <taxon>Trichogrammatidae</taxon>
        <taxon>Trichogramma</taxon>
    </lineage>
</organism>
<evidence type="ECO:0000256" key="1">
    <source>
        <dbReference type="PROSITE-ProRule" id="PRU00042"/>
    </source>
</evidence>
<dbReference type="AlphaFoldDB" id="A0ABD2WTG0"/>
<feature type="domain" description="C2H2-type" evidence="2">
    <location>
        <begin position="101"/>
        <end position="126"/>
    </location>
</feature>
<comment type="caution">
    <text evidence="3">The sequence shown here is derived from an EMBL/GenBank/DDBJ whole genome shotgun (WGS) entry which is preliminary data.</text>
</comment>
<dbReference type="GO" id="GO:0008270">
    <property type="term" value="F:zinc ion binding"/>
    <property type="evidence" value="ECO:0007669"/>
    <property type="project" value="UniProtKB-KW"/>
</dbReference>
<proteinExistence type="predicted"/>
<dbReference type="InterPro" id="IPR013087">
    <property type="entry name" value="Znf_C2H2_type"/>
</dbReference>
<keyword evidence="1" id="KW-0479">Metal-binding</keyword>
<gene>
    <name evidence="3" type="ORF">TKK_009751</name>
</gene>
<evidence type="ECO:0000313" key="4">
    <source>
        <dbReference type="Proteomes" id="UP001627154"/>
    </source>
</evidence>
<protein>
    <recommendedName>
        <fullName evidence="2">C2H2-type domain-containing protein</fullName>
    </recommendedName>
</protein>
<evidence type="ECO:0000259" key="2">
    <source>
        <dbReference type="PROSITE" id="PS50157"/>
    </source>
</evidence>
<dbReference type="InterPro" id="IPR036236">
    <property type="entry name" value="Znf_C2H2_sf"/>
</dbReference>
<dbReference type="SUPFAM" id="SSF57667">
    <property type="entry name" value="beta-beta-alpha zinc fingers"/>
    <property type="match status" value="1"/>
</dbReference>
<keyword evidence="4" id="KW-1185">Reference proteome</keyword>
<sequence>MYLRLLAEGKKIPNTFVDSSSVAIDESEKMSFTRRSRQMPTTTTTTTTTAAAAAAAAAAAIVNNSIMDSPCYSCTKCGNAYGRLHSLNRHLRFECGVEPKFECPVCHKRSKHKHNLVLHMRTHQKA</sequence>
<dbReference type="SMART" id="SM00355">
    <property type="entry name" value="ZnF_C2H2"/>
    <property type="match status" value="2"/>
</dbReference>
<dbReference type="Pfam" id="PF00096">
    <property type="entry name" value="zf-C2H2"/>
    <property type="match status" value="2"/>
</dbReference>
<dbReference type="EMBL" id="JBJJXI010000072">
    <property type="protein sequence ID" value="KAL3396336.1"/>
    <property type="molecule type" value="Genomic_DNA"/>
</dbReference>
<dbReference type="Gene3D" id="3.30.160.60">
    <property type="entry name" value="Classic Zinc Finger"/>
    <property type="match status" value="1"/>
</dbReference>
<dbReference type="Proteomes" id="UP001627154">
    <property type="component" value="Unassembled WGS sequence"/>
</dbReference>
<evidence type="ECO:0000313" key="3">
    <source>
        <dbReference type="EMBL" id="KAL3396336.1"/>
    </source>
</evidence>
<keyword evidence="1" id="KW-0862">Zinc</keyword>
<feature type="domain" description="C2H2-type" evidence="2">
    <location>
        <begin position="72"/>
        <end position="99"/>
    </location>
</feature>
<keyword evidence="1" id="KW-0863">Zinc-finger</keyword>
<dbReference type="PROSITE" id="PS50157">
    <property type="entry name" value="ZINC_FINGER_C2H2_2"/>
    <property type="match status" value="2"/>
</dbReference>